<comment type="caution">
    <text evidence="1">The sequence shown here is derived from an EMBL/GenBank/DDBJ whole genome shotgun (WGS) entry which is preliminary data.</text>
</comment>
<dbReference type="AlphaFoldDB" id="X1V4A4"/>
<evidence type="ECO:0000313" key="1">
    <source>
        <dbReference type="EMBL" id="GAJ24613.1"/>
    </source>
</evidence>
<proteinExistence type="predicted"/>
<accession>X1V4A4</accession>
<protein>
    <submittedName>
        <fullName evidence="1">Uncharacterized protein</fullName>
    </submittedName>
</protein>
<reference evidence="1" key="1">
    <citation type="journal article" date="2014" name="Front. Microbiol.">
        <title>High frequency of phylogenetically diverse reductive dehalogenase-homologous genes in deep subseafloor sedimentary metagenomes.</title>
        <authorList>
            <person name="Kawai M."/>
            <person name="Futagami T."/>
            <person name="Toyoda A."/>
            <person name="Takaki Y."/>
            <person name="Nishi S."/>
            <person name="Hori S."/>
            <person name="Arai W."/>
            <person name="Tsubouchi T."/>
            <person name="Morono Y."/>
            <person name="Uchiyama I."/>
            <person name="Ito T."/>
            <person name="Fujiyama A."/>
            <person name="Inagaki F."/>
            <person name="Takami H."/>
        </authorList>
    </citation>
    <scope>NUCLEOTIDE SEQUENCE</scope>
    <source>
        <strain evidence="1">Expedition CK06-06</strain>
    </source>
</reference>
<name>X1V4A4_9ZZZZ</name>
<sequence length="131" mass="14884">MEKSADVKDWVAFYLSGRVDGLLSNREEDANDIAGKIDDGHLNIFFPKAEVTLGYSKVFWGKLDQLAPTDIVNPLDISRLFLEAERKEAKRAVPLFMVSPYFGEESRLDFILVPFFEEGTCDELNEETSPF</sequence>
<dbReference type="EMBL" id="BARW01037455">
    <property type="protein sequence ID" value="GAJ24613.1"/>
    <property type="molecule type" value="Genomic_DNA"/>
</dbReference>
<organism evidence="1">
    <name type="scientific">marine sediment metagenome</name>
    <dbReference type="NCBI Taxonomy" id="412755"/>
    <lineage>
        <taxon>unclassified sequences</taxon>
        <taxon>metagenomes</taxon>
        <taxon>ecological metagenomes</taxon>
    </lineage>
</organism>
<gene>
    <name evidence="1" type="ORF">S12H4_57822</name>
</gene>
<feature type="non-terminal residue" evidence="1">
    <location>
        <position position="131"/>
    </location>
</feature>